<accession>A0AA39NY43</accession>
<feature type="compositionally biased region" description="Polar residues" evidence="2">
    <location>
        <begin position="291"/>
        <end position="300"/>
    </location>
</feature>
<evidence type="ECO:0000313" key="4">
    <source>
        <dbReference type="Proteomes" id="UP001175227"/>
    </source>
</evidence>
<dbReference type="Proteomes" id="UP001175227">
    <property type="component" value="Unassembled WGS sequence"/>
</dbReference>
<gene>
    <name evidence="3" type="ORF">IW261DRAFT_1569442</name>
</gene>
<feature type="region of interest" description="Disordered" evidence="2">
    <location>
        <begin position="288"/>
        <end position="315"/>
    </location>
</feature>
<dbReference type="EMBL" id="JAUEPR010000031">
    <property type="protein sequence ID" value="KAK0473719.1"/>
    <property type="molecule type" value="Genomic_DNA"/>
</dbReference>
<reference evidence="3" key="1">
    <citation type="submission" date="2023-06" db="EMBL/GenBank/DDBJ databases">
        <authorList>
            <consortium name="Lawrence Berkeley National Laboratory"/>
            <person name="Ahrendt S."/>
            <person name="Sahu N."/>
            <person name="Indic B."/>
            <person name="Wong-Bajracharya J."/>
            <person name="Merenyi Z."/>
            <person name="Ke H.-M."/>
            <person name="Monk M."/>
            <person name="Kocsube S."/>
            <person name="Drula E."/>
            <person name="Lipzen A."/>
            <person name="Balint B."/>
            <person name="Henrissat B."/>
            <person name="Andreopoulos B."/>
            <person name="Martin F.M."/>
            <person name="Harder C.B."/>
            <person name="Rigling D."/>
            <person name="Ford K.L."/>
            <person name="Foster G.D."/>
            <person name="Pangilinan J."/>
            <person name="Papanicolaou A."/>
            <person name="Barry K."/>
            <person name="LaButti K."/>
            <person name="Viragh M."/>
            <person name="Koriabine M."/>
            <person name="Yan M."/>
            <person name="Riley R."/>
            <person name="Champramary S."/>
            <person name="Plett K.L."/>
            <person name="Tsai I.J."/>
            <person name="Slot J."/>
            <person name="Sipos G."/>
            <person name="Plett J."/>
            <person name="Nagy L.G."/>
            <person name="Grigoriev I.V."/>
        </authorList>
    </citation>
    <scope>NUCLEOTIDE SEQUENCE</scope>
    <source>
        <strain evidence="3">ICMP 16352</strain>
    </source>
</reference>
<protein>
    <submittedName>
        <fullName evidence="3">Uncharacterized protein</fullName>
    </submittedName>
</protein>
<dbReference type="AlphaFoldDB" id="A0AA39NY43"/>
<evidence type="ECO:0000256" key="2">
    <source>
        <dbReference type="SAM" id="MobiDB-lite"/>
    </source>
</evidence>
<comment type="caution">
    <text evidence="3">The sequence shown here is derived from an EMBL/GenBank/DDBJ whole genome shotgun (WGS) entry which is preliminary data.</text>
</comment>
<feature type="coiled-coil region" evidence="1">
    <location>
        <begin position="651"/>
        <end position="720"/>
    </location>
</feature>
<evidence type="ECO:0000256" key="1">
    <source>
        <dbReference type="SAM" id="Coils"/>
    </source>
</evidence>
<sequence length="767" mass="85481">MAPIKSAKVAKYTYAERVLSSMTQIQREHKKQAVNLISLRAHVKKIAEQKRDKLGPNWSNWVGRAVAKLEDDGVLTASGPGRVMLTPSGKKAITAARRSILSAAPPGTFGSPSQEDLVTRIAVKDRGTKRPLRRSLADFDINILSSPSRPRAKRIRVSRDAERTPISRMTKAQASCVFQRQDMLSSSHLHSLQLKEELASVKKAHELALLRATSPLTDLSDEDARAIQSERLQEELKMREQEIADIRVELQDARRRAELDGFHTQLNDHTHSASAPMTPCHAAQLRRTHSGGVTRTQSGTIIPDISRHPTPPSSPPDMGYGNMREDDSDIPDIFSSPFMPRTGNDNEDNFRINREEGRGNRSGPERQGMSLIRSEDLRNTNKTLNETRAVLEEFRIKNTALIKENDDTAHQLSDFKTTAQSETQNNVTLINDLNRSIQDLRSENSSLKDLKLKLISTNTALLAQVKQLESMTESFGKLTQDADQLRNENDESKSTLARLRNDLKLAEEESFATKAEVETLRLEKEVLLMEANNYKAEMEKALSEEKAVSSERLYVLSSIRQAQAELKTSFQACRIELEAKDVQVKDLSATLQTKELLLGGSAKKIETMQEDLHKVTAQSHDAMESLRAEKDSRMCEMTQTTSLYMTTAKTLSETEALVSELRSELKTQTAATNAAQSSFEQEQIRAVSLRDELVGAQDRAEAAEEEVNELRASKATDESTISSLKAMFERLKTAQMVTFNQFEGQVTSAGPSPSPVRKALIRSGTGM</sequence>
<name>A0AA39NY43_9AGAR</name>
<organism evidence="3 4">
    <name type="scientific">Armillaria novae-zelandiae</name>
    <dbReference type="NCBI Taxonomy" id="153914"/>
    <lineage>
        <taxon>Eukaryota</taxon>
        <taxon>Fungi</taxon>
        <taxon>Dikarya</taxon>
        <taxon>Basidiomycota</taxon>
        <taxon>Agaricomycotina</taxon>
        <taxon>Agaricomycetes</taxon>
        <taxon>Agaricomycetidae</taxon>
        <taxon>Agaricales</taxon>
        <taxon>Marasmiineae</taxon>
        <taxon>Physalacriaceae</taxon>
        <taxon>Armillaria</taxon>
    </lineage>
</organism>
<evidence type="ECO:0000313" key="3">
    <source>
        <dbReference type="EMBL" id="KAK0473719.1"/>
    </source>
</evidence>
<dbReference type="PANTHER" id="PTHR23159">
    <property type="entry name" value="CENTROSOMAL PROTEIN 2"/>
    <property type="match status" value="1"/>
</dbReference>
<proteinExistence type="predicted"/>
<feature type="coiled-coil region" evidence="1">
    <location>
        <begin position="430"/>
        <end position="551"/>
    </location>
</feature>
<keyword evidence="4" id="KW-1185">Reference proteome</keyword>
<feature type="region of interest" description="Disordered" evidence="2">
    <location>
        <begin position="337"/>
        <end position="379"/>
    </location>
</feature>
<feature type="coiled-coil region" evidence="1">
    <location>
        <begin position="229"/>
        <end position="256"/>
    </location>
</feature>
<feature type="compositionally biased region" description="Basic and acidic residues" evidence="2">
    <location>
        <begin position="348"/>
        <end position="359"/>
    </location>
</feature>
<keyword evidence="1" id="KW-0175">Coiled coil</keyword>
<dbReference type="PANTHER" id="PTHR23159:SF31">
    <property type="entry name" value="CENTROSOME-ASSOCIATED PROTEIN CEP250 ISOFORM X1"/>
    <property type="match status" value="1"/>
</dbReference>